<feature type="binding site" evidence="3">
    <location>
        <position position="279"/>
    </location>
    <ligand>
        <name>Zn(2+)</name>
        <dbReference type="ChEBI" id="CHEBI:29105"/>
        <label>2</label>
    </ligand>
</feature>
<dbReference type="AlphaFoldDB" id="A0A2X4PER1"/>
<feature type="binding site" evidence="3">
    <location>
        <position position="155"/>
    </location>
    <ligand>
        <name>Mg(2+)</name>
        <dbReference type="ChEBI" id="CHEBI:18420"/>
    </ligand>
</feature>
<keyword evidence="3" id="KW-0460">Magnesium</keyword>
<dbReference type="InterPro" id="IPR017850">
    <property type="entry name" value="Alkaline_phosphatase_core_sf"/>
</dbReference>
<evidence type="ECO:0000256" key="2">
    <source>
        <dbReference type="PIRSR" id="PIRSR601952-1"/>
    </source>
</evidence>
<dbReference type="GO" id="GO:0046872">
    <property type="term" value="F:metal ion binding"/>
    <property type="evidence" value="ECO:0007669"/>
    <property type="project" value="UniProtKB-KW"/>
</dbReference>
<dbReference type="EMBL" id="LS483447">
    <property type="protein sequence ID" value="SQH72294.1"/>
    <property type="molecule type" value="Genomic_DNA"/>
</dbReference>
<feature type="chain" id="PRO_5015840559" evidence="5">
    <location>
        <begin position="23"/>
        <end position="580"/>
    </location>
</feature>
<feature type="binding site" evidence="3">
    <location>
        <position position="40"/>
    </location>
    <ligand>
        <name>Zn(2+)</name>
        <dbReference type="ChEBI" id="CHEBI:29105"/>
        <label>2</label>
    </ligand>
</feature>
<protein>
    <submittedName>
        <fullName evidence="6">Alkaline phosphatase 3</fullName>
        <ecNumber evidence="6">3.1.3.1</ecNumber>
    </submittedName>
</protein>
<feature type="binding site" evidence="3">
    <location>
        <position position="40"/>
    </location>
    <ligand>
        <name>Mg(2+)</name>
        <dbReference type="ChEBI" id="CHEBI:18420"/>
    </ligand>
</feature>
<sequence>MKYSRSLIFFTLLLSHIGIASAVLPDSIPQVRNIILMIPDGCSLASYSLARWYQRYKEPNKQHLNIDPYIKGTVLTYCSDAPIGDSAPTTSCYVSGIPSKANYIATYPKSEGKNDLISLDANKAFSPLTTILEAGKIMLGKRSGLVFTCEFTHATPADCSAHTANRKRYEMIAPQMVHQNIDVVIGGGTYMLSKGLKEELRNRGYELLLDDLEGFRRSSGHKLWSLFGDISIPYDFDRDTTRYPSLAEMTASAISRLDDPGHSGFFLMVEGSKVDWAAHANDPVGIVSELLAFDKACGVALDFAKRDGQTAVVILSDHGNSGISIGRANLGKGQKISLEKLIGQLARHKYTADGLANILSSHSYAEVDSLLWDASGIRLNAEEREALIHCPDYEAGPLRKEERKPVADNPLSSETLFSYCCKLLAKYSPVGFTTHGHTAEDVLLCVYHPQGAEPSGMLFNTELASYLGALWGLKAPYSELGEQIFAAHTTVFAGMRVNIQPAKRSYKEIRHKQDFHELDLSDFAPILTVTHKGKKLSIKPYTDYVDLNGKRHRLHSVIVYAPENNTFYLPRSLRSLLTSK</sequence>
<feature type="binding site" evidence="3">
    <location>
        <position position="275"/>
    </location>
    <ligand>
        <name>Zn(2+)</name>
        <dbReference type="ChEBI" id="CHEBI:29105"/>
        <label>2</label>
    </ligand>
</feature>
<keyword evidence="6" id="KW-0378">Hydrolase</keyword>
<gene>
    <name evidence="6" type="primary">phoB</name>
    <name evidence="6" type="ORF">NCTC12858_00100</name>
</gene>
<accession>A0A2X4PER1</accession>
<dbReference type="GO" id="GO:0004035">
    <property type="term" value="F:alkaline phosphatase activity"/>
    <property type="evidence" value="ECO:0007669"/>
    <property type="project" value="UniProtKB-EC"/>
</dbReference>
<dbReference type="SUPFAM" id="SSF53649">
    <property type="entry name" value="Alkaline phosphatase-like"/>
    <property type="match status" value="1"/>
</dbReference>
<dbReference type="RefSeq" id="WP_023940772.1">
    <property type="nucleotide sequence ID" value="NZ_LS483447.1"/>
</dbReference>
<keyword evidence="7" id="KW-1185">Reference proteome</keyword>
<evidence type="ECO:0000256" key="3">
    <source>
        <dbReference type="PIRSR" id="PIRSR601952-2"/>
    </source>
</evidence>
<dbReference type="PANTHER" id="PTHR11596:SF5">
    <property type="entry name" value="ALKALINE PHOSPHATASE"/>
    <property type="match status" value="1"/>
</dbReference>
<dbReference type="Gene3D" id="3.40.720.10">
    <property type="entry name" value="Alkaline Phosphatase, subunit A"/>
    <property type="match status" value="1"/>
</dbReference>
<feature type="binding site" evidence="3">
    <location>
        <position position="153"/>
    </location>
    <ligand>
        <name>Mg(2+)</name>
        <dbReference type="ChEBI" id="CHEBI:18420"/>
    </ligand>
</feature>
<comment type="similarity">
    <text evidence="4">Belongs to the alkaline phosphatase family.</text>
</comment>
<feature type="binding site" evidence="3">
    <location>
        <position position="317"/>
    </location>
    <ligand>
        <name>Zn(2+)</name>
        <dbReference type="ChEBI" id="CHEBI:29105"/>
        <label>2</label>
    </ligand>
</feature>
<evidence type="ECO:0000313" key="7">
    <source>
        <dbReference type="Proteomes" id="UP000249300"/>
    </source>
</evidence>
<keyword evidence="3" id="KW-0479">Metal-binding</keyword>
<keyword evidence="3" id="KW-0862">Zinc</keyword>
<dbReference type="CDD" id="cd16012">
    <property type="entry name" value="ALP"/>
    <property type="match status" value="1"/>
</dbReference>
<feature type="active site" description="Phosphoserine intermediate" evidence="2">
    <location>
        <position position="86"/>
    </location>
</feature>
<dbReference type="InterPro" id="IPR001952">
    <property type="entry name" value="Alkaline_phosphatase"/>
</dbReference>
<evidence type="ECO:0000256" key="4">
    <source>
        <dbReference type="RuleBase" id="RU003946"/>
    </source>
</evidence>
<feature type="binding site" evidence="3">
    <location>
        <position position="437"/>
    </location>
    <ligand>
        <name>Zn(2+)</name>
        <dbReference type="ChEBI" id="CHEBI:29105"/>
        <label>2</label>
    </ligand>
</feature>
<dbReference type="Proteomes" id="UP000249300">
    <property type="component" value="Chromosome 1"/>
</dbReference>
<dbReference type="KEGG" id="pcre:NCTC12858_00100"/>
<dbReference type="EC" id="3.1.3.1" evidence="6"/>
<dbReference type="PRINTS" id="PR00113">
    <property type="entry name" value="ALKPHPHTASE"/>
</dbReference>
<organism evidence="6 7">
    <name type="scientific">Porphyromonas crevioricanis</name>
    <dbReference type="NCBI Taxonomy" id="393921"/>
    <lineage>
        <taxon>Bacteria</taxon>
        <taxon>Pseudomonadati</taxon>
        <taxon>Bacteroidota</taxon>
        <taxon>Bacteroidia</taxon>
        <taxon>Bacteroidales</taxon>
        <taxon>Porphyromonadaceae</taxon>
        <taxon>Porphyromonas</taxon>
    </lineage>
</organism>
<keyword evidence="1" id="KW-0597">Phosphoprotein</keyword>
<comment type="cofactor">
    <cofactor evidence="3">
        <name>Mg(2+)</name>
        <dbReference type="ChEBI" id="CHEBI:18420"/>
    </cofactor>
    <text evidence="3">Binds 1 Mg(2+) ion.</text>
</comment>
<dbReference type="Pfam" id="PF00245">
    <property type="entry name" value="Alk_phosphatase"/>
    <property type="match status" value="1"/>
</dbReference>
<proteinExistence type="inferred from homology"/>
<keyword evidence="5" id="KW-0732">Signal</keyword>
<evidence type="ECO:0000256" key="5">
    <source>
        <dbReference type="SAM" id="SignalP"/>
    </source>
</evidence>
<name>A0A2X4PER1_9PORP</name>
<feature type="signal peptide" evidence="5">
    <location>
        <begin position="1"/>
        <end position="22"/>
    </location>
</feature>
<feature type="binding site" evidence="3">
    <location>
        <position position="318"/>
    </location>
    <ligand>
        <name>Zn(2+)</name>
        <dbReference type="ChEBI" id="CHEBI:29105"/>
        <label>2</label>
    </ligand>
</feature>
<comment type="cofactor">
    <cofactor evidence="3">
        <name>Zn(2+)</name>
        <dbReference type="ChEBI" id="CHEBI:29105"/>
    </cofactor>
    <text evidence="3">Binds 2 Zn(2+) ions.</text>
</comment>
<evidence type="ECO:0000256" key="1">
    <source>
        <dbReference type="ARBA" id="ARBA00022553"/>
    </source>
</evidence>
<feature type="binding site" evidence="3">
    <location>
        <position position="270"/>
    </location>
    <ligand>
        <name>Mg(2+)</name>
        <dbReference type="ChEBI" id="CHEBI:18420"/>
    </ligand>
</feature>
<evidence type="ECO:0000313" key="6">
    <source>
        <dbReference type="EMBL" id="SQH72294.1"/>
    </source>
</evidence>
<reference evidence="6 7" key="1">
    <citation type="submission" date="2018-06" db="EMBL/GenBank/DDBJ databases">
        <authorList>
            <consortium name="Pathogen Informatics"/>
            <person name="Doyle S."/>
        </authorList>
    </citation>
    <scope>NUCLEOTIDE SEQUENCE [LARGE SCALE GENOMIC DNA]</scope>
    <source>
        <strain evidence="6 7">NCTC12858</strain>
    </source>
</reference>
<dbReference type="SMART" id="SM00098">
    <property type="entry name" value="alkPPc"/>
    <property type="match status" value="1"/>
</dbReference>
<dbReference type="Gene3D" id="1.10.60.40">
    <property type="match status" value="1"/>
</dbReference>
<dbReference type="PANTHER" id="PTHR11596">
    <property type="entry name" value="ALKALINE PHOSPHATASE"/>
    <property type="match status" value="1"/>
</dbReference>